<evidence type="ECO:0000313" key="1">
    <source>
        <dbReference type="EMBL" id="RFU70594.1"/>
    </source>
</evidence>
<comment type="caution">
    <text evidence="1">The sequence shown here is derived from an EMBL/GenBank/DDBJ whole genome shotgun (WGS) entry which is preliminary data.</text>
</comment>
<evidence type="ECO:0000313" key="2">
    <source>
        <dbReference type="Proteomes" id="UP000264541"/>
    </source>
</evidence>
<reference evidence="1 2" key="1">
    <citation type="submission" date="2018-08" db="EMBL/GenBank/DDBJ databases">
        <title>Bacillus chawlae sp. nov., Bacillus glennii sp. nov., and Bacillus saganii sp. nov. Isolated from the Vehicle Assembly Building at Kennedy Space Center where the Viking Spacecraft were Assembled.</title>
        <authorList>
            <person name="Seuylemezian A."/>
            <person name="Vaishampayan P."/>
        </authorList>
    </citation>
    <scope>NUCLEOTIDE SEQUENCE [LARGE SCALE GENOMIC DNA]</scope>
    <source>
        <strain evidence="1 2">V47-23a</strain>
    </source>
</reference>
<sequence length="194" mass="21808">MNNLVDIPGVGNISTKLTSAQLKLAEIDRMLVSLDNLTVIQQEMNDSHQKLSSLFEEYQKEKSTEKLFEIEEVLNSNLIYQIEKLSNTTIEANKVLDLSSGVLITVNKAESLFNSLQEAGKKTVNTLQFWKENEGNSDGSDIKETLEKDLDASKEKIQKMPNEIEKRSRGSITSISIVQKELQTIKIAEMLSSK</sequence>
<keyword evidence="2" id="KW-1185">Reference proteome</keyword>
<name>A0A372LSS2_9BACI</name>
<dbReference type="Proteomes" id="UP000264541">
    <property type="component" value="Unassembled WGS sequence"/>
</dbReference>
<protein>
    <submittedName>
        <fullName evidence="1">Uncharacterized protein</fullName>
    </submittedName>
</protein>
<dbReference type="AlphaFoldDB" id="A0A372LSS2"/>
<organism evidence="1 2">
    <name type="scientific">Peribacillus saganii</name>
    <dbReference type="NCBI Taxonomy" id="2303992"/>
    <lineage>
        <taxon>Bacteria</taxon>
        <taxon>Bacillati</taxon>
        <taxon>Bacillota</taxon>
        <taxon>Bacilli</taxon>
        <taxon>Bacillales</taxon>
        <taxon>Bacillaceae</taxon>
        <taxon>Peribacillus</taxon>
    </lineage>
</organism>
<proteinExistence type="predicted"/>
<gene>
    <name evidence="1" type="ORF">D0469_06625</name>
</gene>
<accession>A0A372LSS2</accession>
<dbReference type="EMBL" id="QVTE01000015">
    <property type="protein sequence ID" value="RFU70594.1"/>
    <property type="molecule type" value="Genomic_DNA"/>
</dbReference>